<reference evidence="5" key="1">
    <citation type="submission" date="2021-02" db="EMBL/GenBank/DDBJ databases">
        <authorList>
            <person name="Nowell W R."/>
        </authorList>
    </citation>
    <scope>NUCLEOTIDE SEQUENCE</scope>
</reference>
<dbReference type="Pfam" id="PF00775">
    <property type="entry name" value="Dioxygenase_C"/>
    <property type="match status" value="1"/>
</dbReference>
<dbReference type="GO" id="GO:0016702">
    <property type="term" value="F:oxidoreductase activity, acting on single donors with incorporation of molecular oxygen, incorporation of two atoms of oxygen"/>
    <property type="evidence" value="ECO:0007669"/>
    <property type="project" value="InterPro"/>
</dbReference>
<dbReference type="EMBL" id="CAJNOM010001049">
    <property type="protein sequence ID" value="CAF1588439.1"/>
    <property type="molecule type" value="Genomic_DNA"/>
</dbReference>
<feature type="signal peptide" evidence="2">
    <location>
        <begin position="1"/>
        <end position="17"/>
    </location>
</feature>
<dbReference type="PANTHER" id="PTHR34315">
    <property type="match status" value="1"/>
</dbReference>
<evidence type="ECO:0000313" key="6">
    <source>
        <dbReference type="Proteomes" id="UP000663832"/>
    </source>
</evidence>
<evidence type="ECO:0000259" key="3">
    <source>
        <dbReference type="Pfam" id="PF00775"/>
    </source>
</evidence>
<dbReference type="InterPro" id="IPR000627">
    <property type="entry name" value="Intradiol_dOase_C"/>
</dbReference>
<feature type="chain" id="PRO_5035608810" description="Intradiol ring-cleavage dioxygenases domain-containing protein" evidence="2">
    <location>
        <begin position="18"/>
        <end position="266"/>
    </location>
</feature>
<evidence type="ECO:0000256" key="2">
    <source>
        <dbReference type="SAM" id="SignalP"/>
    </source>
</evidence>
<dbReference type="Gene3D" id="2.60.130.10">
    <property type="entry name" value="Aromatic compound dioxygenase"/>
    <property type="match status" value="1"/>
</dbReference>
<keyword evidence="2" id="KW-0732">Signal</keyword>
<accession>A0A815ZTI7</accession>
<dbReference type="InterPro" id="IPR015889">
    <property type="entry name" value="Intradiol_dOase_core"/>
</dbReference>
<feature type="region of interest" description="Disordered" evidence="1">
    <location>
        <begin position="234"/>
        <end position="266"/>
    </location>
</feature>
<dbReference type="PANTHER" id="PTHR34315:SF1">
    <property type="entry name" value="INTRADIOL RING-CLEAVAGE DIOXYGENASES DOMAIN-CONTAINING PROTEIN-RELATED"/>
    <property type="match status" value="1"/>
</dbReference>
<protein>
    <recommendedName>
        <fullName evidence="3">Intradiol ring-cleavage dioxygenases domain-containing protein</fullName>
    </recommendedName>
</protein>
<keyword evidence="6" id="KW-1185">Reference proteome</keyword>
<evidence type="ECO:0000313" key="5">
    <source>
        <dbReference type="EMBL" id="CAF1588439.1"/>
    </source>
</evidence>
<sequence length="266" mass="28898">MLFKFLLLIITFQNIVCLRESAVKRCARAANSCLLASEAVEGPYYWNSTVRNDITENRPGIPLRLSITVVDIRSCLTIPNAVVDLWHCDGIGLYSHYIAASQGQMNGPNDNSTFFRGQQITNSRGISIFNTIYPGWYRGRATHMHVKVHIDASLSIMDGGAIYTKGGHVSHTGQFFFDDSLTDAVATVYPYTTQTIQRTLNDEDFIYRESNGATMIVPIRFLTNEFTGGMAGEITVGIDPTATPQPAGGGGGGPRPPGPPPGPPPS</sequence>
<dbReference type="Proteomes" id="UP000663877">
    <property type="component" value="Unassembled WGS sequence"/>
</dbReference>
<proteinExistence type="predicted"/>
<dbReference type="Proteomes" id="UP000663832">
    <property type="component" value="Unassembled WGS sequence"/>
</dbReference>
<evidence type="ECO:0000313" key="4">
    <source>
        <dbReference type="EMBL" id="CAF1328411.1"/>
    </source>
</evidence>
<dbReference type="CDD" id="cd03457">
    <property type="entry name" value="intradiol_dioxygenase_like"/>
    <property type="match status" value="1"/>
</dbReference>
<name>A0A815ZTI7_9BILA</name>
<feature type="domain" description="Intradiol ring-cleavage dioxygenases" evidence="3">
    <location>
        <begin position="48"/>
        <end position="141"/>
    </location>
</feature>
<evidence type="ECO:0000256" key="1">
    <source>
        <dbReference type="SAM" id="MobiDB-lite"/>
    </source>
</evidence>
<feature type="compositionally biased region" description="Pro residues" evidence="1">
    <location>
        <begin position="254"/>
        <end position="266"/>
    </location>
</feature>
<comment type="caution">
    <text evidence="5">The sequence shown here is derived from an EMBL/GenBank/DDBJ whole genome shotgun (WGS) entry which is preliminary data.</text>
</comment>
<gene>
    <name evidence="4" type="ORF">BJG266_LOCUS33743</name>
    <name evidence="5" type="ORF">QVE165_LOCUS50933</name>
</gene>
<dbReference type="EMBL" id="CAJNOI010000679">
    <property type="protein sequence ID" value="CAF1328411.1"/>
    <property type="molecule type" value="Genomic_DNA"/>
</dbReference>
<dbReference type="AlphaFoldDB" id="A0A815ZTI7"/>
<dbReference type="OrthoDB" id="10021862at2759"/>
<dbReference type="SUPFAM" id="SSF49482">
    <property type="entry name" value="Aromatic compound dioxygenase"/>
    <property type="match status" value="1"/>
</dbReference>
<organism evidence="5 6">
    <name type="scientific">Adineta steineri</name>
    <dbReference type="NCBI Taxonomy" id="433720"/>
    <lineage>
        <taxon>Eukaryota</taxon>
        <taxon>Metazoa</taxon>
        <taxon>Spiralia</taxon>
        <taxon>Gnathifera</taxon>
        <taxon>Rotifera</taxon>
        <taxon>Eurotatoria</taxon>
        <taxon>Bdelloidea</taxon>
        <taxon>Adinetida</taxon>
        <taxon>Adinetidae</taxon>
        <taxon>Adineta</taxon>
    </lineage>
</organism>
<dbReference type="GO" id="GO:0008199">
    <property type="term" value="F:ferric iron binding"/>
    <property type="evidence" value="ECO:0007669"/>
    <property type="project" value="InterPro"/>
</dbReference>